<dbReference type="AlphaFoldDB" id="A0A1B7WYE3"/>
<feature type="compositionally biased region" description="Polar residues" evidence="2">
    <location>
        <begin position="175"/>
        <end position="185"/>
    </location>
</feature>
<evidence type="ECO:0000256" key="2">
    <source>
        <dbReference type="SAM" id="MobiDB-lite"/>
    </source>
</evidence>
<dbReference type="PANTHER" id="PTHR21666">
    <property type="entry name" value="PEPTIDASE-RELATED"/>
    <property type="match status" value="1"/>
</dbReference>
<keyword evidence="1 3" id="KW-0732">Signal</keyword>
<feature type="region of interest" description="Disordered" evidence="2">
    <location>
        <begin position="99"/>
        <end position="221"/>
    </location>
</feature>
<dbReference type="InterPro" id="IPR050570">
    <property type="entry name" value="Cell_wall_metabolism_enzyme"/>
</dbReference>
<comment type="caution">
    <text evidence="5">The sequence shown here is derived from an EMBL/GenBank/DDBJ whole genome shotgun (WGS) entry which is preliminary data.</text>
</comment>
<name>A0A1B7WYE3_APHFL</name>
<feature type="signal peptide" evidence="3">
    <location>
        <begin position="1"/>
        <end position="46"/>
    </location>
</feature>
<dbReference type="PATRIC" id="fig|1710896.3.peg.4698"/>
<reference evidence="5 6" key="1">
    <citation type="submission" date="2015-09" db="EMBL/GenBank/DDBJ databases">
        <title>Aphanizomenon flos-aquae WA102.</title>
        <authorList>
            <person name="Driscoll C."/>
        </authorList>
    </citation>
    <scope>NUCLEOTIDE SEQUENCE [LARGE SCALE GENOMIC DNA]</scope>
    <source>
        <strain evidence="5">WA102</strain>
    </source>
</reference>
<feature type="domain" description="M23ase beta-sheet core" evidence="4">
    <location>
        <begin position="424"/>
        <end position="516"/>
    </location>
</feature>
<evidence type="ECO:0000256" key="1">
    <source>
        <dbReference type="ARBA" id="ARBA00022729"/>
    </source>
</evidence>
<dbReference type="CDD" id="cd12797">
    <property type="entry name" value="M23_peptidase"/>
    <property type="match status" value="1"/>
</dbReference>
<feature type="compositionally biased region" description="Polar residues" evidence="2">
    <location>
        <begin position="197"/>
        <end position="212"/>
    </location>
</feature>
<organism evidence="5 6">
    <name type="scientific">Aphanizomenon flos-aquae WA102</name>
    <dbReference type="NCBI Taxonomy" id="1710896"/>
    <lineage>
        <taxon>Bacteria</taxon>
        <taxon>Bacillati</taxon>
        <taxon>Cyanobacteriota</taxon>
        <taxon>Cyanophyceae</taxon>
        <taxon>Nostocales</taxon>
        <taxon>Aphanizomenonaceae</taxon>
        <taxon>Aphanizomenon</taxon>
    </lineage>
</organism>
<accession>A0A1B7WYE3</accession>
<dbReference type="InterPro" id="IPR016047">
    <property type="entry name" value="M23ase_b-sheet_dom"/>
</dbReference>
<dbReference type="Gene3D" id="2.70.70.10">
    <property type="entry name" value="Glucose Permease (Domain IIA)"/>
    <property type="match status" value="1"/>
</dbReference>
<proteinExistence type="predicted"/>
<feature type="chain" id="PRO_5008600328" evidence="3">
    <location>
        <begin position="47"/>
        <end position="547"/>
    </location>
</feature>
<evidence type="ECO:0000313" key="6">
    <source>
        <dbReference type="Proteomes" id="UP000092093"/>
    </source>
</evidence>
<dbReference type="EMBL" id="LJOW01000127">
    <property type="protein sequence ID" value="OBQ42114.1"/>
    <property type="molecule type" value="Genomic_DNA"/>
</dbReference>
<dbReference type="PANTHER" id="PTHR21666:SF289">
    <property type="entry name" value="L-ALA--D-GLU ENDOPEPTIDASE"/>
    <property type="match status" value="1"/>
</dbReference>
<evidence type="ECO:0000256" key="3">
    <source>
        <dbReference type="SAM" id="SignalP"/>
    </source>
</evidence>
<evidence type="ECO:0000313" key="5">
    <source>
        <dbReference type="EMBL" id="OBQ42114.1"/>
    </source>
</evidence>
<dbReference type="Pfam" id="PF01551">
    <property type="entry name" value="Peptidase_M23"/>
    <property type="match status" value="1"/>
</dbReference>
<sequence>MTQHHKSAHKNFYSRGTGKRFASRIPVQGLCLLSSLGLLSSGFVTAQTENAAIDNIVPTIENSQPTAVTNPVEKKTIIPNITEPEPDFSVHRANLKKKLTSKSVSEGEDTRPTTSVRISQPKGEDTRPTTSVRISQPKGEDTRPTASIRISQPKGEDTRPTTSVSEVDTVKKLPQVSQTKNISQDTAKDTENKPKDSNNAYIDTNEYNSGGESNYEPPSSVVVTERSSSCGATVSRTCAKATQTPTVAKSKESSPTWLKKSEVAKLVPVSGQKKLGWKTITANSNQSKNLAQTVASSVSKISQPENNWRISKPNSSSHTKANYQANRFIPSPGEFSTTTVRANPIPPQVGSLPAPMIEGNIAPRPSMVSYDFSLASVLPEVPYTNTLAYRGAGGGSGIVFPLSVAAPITSLFGWRVHPITGDRRFHAGTDLGAPTGTPILAAAKGQVESANWLGGYGLAVIINHGSAQQSLYGHMSDIFVQPGQWVEPGTVIGRVGSTGNSTGPHLHFEIRHLTQNGWVAVDPSIQLQGGVSELAQGTEGIKTAQAR</sequence>
<evidence type="ECO:0000259" key="4">
    <source>
        <dbReference type="Pfam" id="PF01551"/>
    </source>
</evidence>
<dbReference type="GO" id="GO:0004222">
    <property type="term" value="F:metalloendopeptidase activity"/>
    <property type="evidence" value="ECO:0007669"/>
    <property type="project" value="TreeGrafter"/>
</dbReference>
<feature type="compositionally biased region" description="Basic and acidic residues" evidence="2">
    <location>
        <begin position="186"/>
        <end position="196"/>
    </location>
</feature>
<dbReference type="SUPFAM" id="SSF51261">
    <property type="entry name" value="Duplicated hybrid motif"/>
    <property type="match status" value="1"/>
</dbReference>
<protein>
    <submittedName>
        <fullName evidence="5">Peptidase M23</fullName>
    </submittedName>
</protein>
<gene>
    <name evidence="5" type="ORF">AN484_19590</name>
</gene>
<dbReference type="InterPro" id="IPR011055">
    <property type="entry name" value="Dup_hybrid_motif"/>
</dbReference>
<dbReference type="Proteomes" id="UP000092093">
    <property type="component" value="Unassembled WGS sequence"/>
</dbReference>